<name>A0A7X0BZE0_9ACTN</name>
<keyword evidence="2" id="KW-0328">Glycosyltransferase</keyword>
<keyword evidence="3" id="KW-1185">Reference proteome</keyword>
<comment type="similarity">
    <text evidence="1">Belongs to the glycosyltransferase 20 family.</text>
</comment>
<gene>
    <name evidence="2" type="ORF">FHU36_001892</name>
</gene>
<keyword evidence="2" id="KW-0808">Transferase</keyword>
<dbReference type="GO" id="GO:0003825">
    <property type="term" value="F:alpha,alpha-trehalose-phosphate synthase (UDP-forming) activity"/>
    <property type="evidence" value="ECO:0007669"/>
    <property type="project" value="UniProtKB-EC"/>
</dbReference>
<dbReference type="RefSeq" id="WP_185083337.1">
    <property type="nucleotide sequence ID" value="NZ_JACHJB010000001.1"/>
</dbReference>
<evidence type="ECO:0000313" key="3">
    <source>
        <dbReference type="Proteomes" id="UP000583800"/>
    </source>
</evidence>
<dbReference type="EC" id="2.4.1.15" evidence="2"/>
<dbReference type="Gene3D" id="3.40.50.2000">
    <property type="entry name" value="Glycogen Phosphorylase B"/>
    <property type="match status" value="2"/>
</dbReference>
<dbReference type="Proteomes" id="UP000583800">
    <property type="component" value="Unassembled WGS sequence"/>
</dbReference>
<dbReference type="SUPFAM" id="SSF53756">
    <property type="entry name" value="UDP-Glycosyltransferase/glycogen phosphorylase"/>
    <property type="match status" value="1"/>
</dbReference>
<organism evidence="2 3">
    <name type="scientific">Nonomuraea muscovyensis</name>
    <dbReference type="NCBI Taxonomy" id="1124761"/>
    <lineage>
        <taxon>Bacteria</taxon>
        <taxon>Bacillati</taxon>
        <taxon>Actinomycetota</taxon>
        <taxon>Actinomycetes</taxon>
        <taxon>Streptosporangiales</taxon>
        <taxon>Streptosporangiaceae</taxon>
        <taxon>Nonomuraea</taxon>
    </lineage>
</organism>
<comment type="caution">
    <text evidence="2">The sequence shown here is derived from an EMBL/GenBank/DDBJ whole genome shotgun (WGS) entry which is preliminary data.</text>
</comment>
<accession>A0A7X0BZE0</accession>
<evidence type="ECO:0000313" key="2">
    <source>
        <dbReference type="EMBL" id="MBB6345383.1"/>
    </source>
</evidence>
<protein>
    <submittedName>
        <fullName evidence="2">Trehalose 6-phosphate synthase</fullName>
        <ecNumber evidence="2">2.4.1.15</ecNumber>
    </submittedName>
</protein>
<dbReference type="AlphaFoldDB" id="A0A7X0BZE0"/>
<dbReference type="Pfam" id="PF00982">
    <property type="entry name" value="Glyco_transf_20"/>
    <property type="match status" value="1"/>
</dbReference>
<proteinExistence type="inferred from homology"/>
<sequence>MNSVLVASNRGPVSFTVSDDGVLTMKRGGGGLVSGLSGVGKDLGVLWVCAALSDDDRSAVRQAPGGRLDHAGYDTGALRMLDIPAATFHRAYNAVANSTLWFVNHLLYDIPNTPSFGSRFQREWESYRDYNGAFALALAEEAAHEARVMVQDYHLTLTPAMLRAERPDLRIAHFSHTPWAPPEYFSLLPDEVAREVLEGILAADHAGFLTARWAQAFMDCCRALLGADVDGAARTVTHEGRTTRVGVHALGVDGEALRRRAGEPDVESHMSALREQVGDRRLIVRIDRTELSKNIVRGLLSYREFLAAHPEWHGRVVHLAFAYPSRHDLPEYREYTASVQRCAQEIEHEYATEDWDPLILNVDDDYPRSLAAYRLADVLLVNPIRDGMNLVAKEGPVLSPRAALVLSREAGAAAELGEHALLVNPYDVCGTADALHRALVMPDDERARRRELLAAAATALPPQRWLAEQLDALNYDLG</sequence>
<dbReference type="CDD" id="cd03788">
    <property type="entry name" value="GT20_TPS"/>
    <property type="match status" value="1"/>
</dbReference>
<dbReference type="InterPro" id="IPR001830">
    <property type="entry name" value="Glyco_trans_20"/>
</dbReference>
<dbReference type="PANTHER" id="PTHR10788:SF106">
    <property type="entry name" value="BCDNA.GH08860"/>
    <property type="match status" value="1"/>
</dbReference>
<dbReference type="GO" id="GO:0005992">
    <property type="term" value="P:trehalose biosynthetic process"/>
    <property type="evidence" value="ECO:0007669"/>
    <property type="project" value="InterPro"/>
</dbReference>
<dbReference type="EMBL" id="JACHJB010000001">
    <property type="protein sequence ID" value="MBB6345383.1"/>
    <property type="molecule type" value="Genomic_DNA"/>
</dbReference>
<dbReference type="PANTHER" id="PTHR10788">
    <property type="entry name" value="TREHALOSE-6-PHOSPHATE SYNTHASE"/>
    <property type="match status" value="1"/>
</dbReference>
<reference evidence="2 3" key="1">
    <citation type="submission" date="2020-08" db="EMBL/GenBank/DDBJ databases">
        <title>Sequencing the genomes of 1000 actinobacteria strains.</title>
        <authorList>
            <person name="Klenk H.-P."/>
        </authorList>
    </citation>
    <scope>NUCLEOTIDE SEQUENCE [LARGE SCALE GENOMIC DNA]</scope>
    <source>
        <strain evidence="2 3">DSM 45913</strain>
    </source>
</reference>
<evidence type="ECO:0000256" key="1">
    <source>
        <dbReference type="ARBA" id="ARBA00008799"/>
    </source>
</evidence>